<organism evidence="4 5">
    <name type="scientific">Stylosanthes scabra</name>
    <dbReference type="NCBI Taxonomy" id="79078"/>
    <lineage>
        <taxon>Eukaryota</taxon>
        <taxon>Viridiplantae</taxon>
        <taxon>Streptophyta</taxon>
        <taxon>Embryophyta</taxon>
        <taxon>Tracheophyta</taxon>
        <taxon>Spermatophyta</taxon>
        <taxon>Magnoliopsida</taxon>
        <taxon>eudicotyledons</taxon>
        <taxon>Gunneridae</taxon>
        <taxon>Pentapetalae</taxon>
        <taxon>rosids</taxon>
        <taxon>fabids</taxon>
        <taxon>Fabales</taxon>
        <taxon>Fabaceae</taxon>
        <taxon>Papilionoideae</taxon>
        <taxon>50 kb inversion clade</taxon>
        <taxon>dalbergioids sensu lato</taxon>
        <taxon>Dalbergieae</taxon>
        <taxon>Pterocarpus clade</taxon>
        <taxon>Stylosanthes</taxon>
    </lineage>
</organism>
<keyword evidence="5" id="KW-1185">Reference proteome</keyword>
<dbReference type="SUPFAM" id="SSF81901">
    <property type="entry name" value="HCP-like"/>
    <property type="match status" value="1"/>
</dbReference>
<evidence type="ECO:0000313" key="5">
    <source>
        <dbReference type="Proteomes" id="UP001341840"/>
    </source>
</evidence>
<dbReference type="PRINTS" id="PR00069">
    <property type="entry name" value="ALDKETRDTASE"/>
</dbReference>
<evidence type="ECO:0000256" key="2">
    <source>
        <dbReference type="PROSITE-ProRule" id="PRU00708"/>
    </source>
</evidence>
<dbReference type="InterPro" id="IPR018170">
    <property type="entry name" value="Aldo/ket_reductase_CS"/>
</dbReference>
<dbReference type="InterPro" id="IPR002885">
    <property type="entry name" value="PPR_rpt"/>
</dbReference>
<sequence>MVQNNIKLDNYALSILIDAFFKHGRTIEAQKLFSRMLDTSHDKLNVVAYSALIDGYFKGNDVNKARELFDDMRKRGLSPNVRSYSIMINGYCKNKLIDKAVTLFEEMHSKGLCKEGLFDEALTLLSKMEGDGYLPDYVSYETIVHALLDKNHNETAEKLLHEMKSRGLLKEDNKKELSLELQICRSNPSSLPRLATFHLASNSIIHWPVSMKKGTVGIKPEYLTIPNIPDIWRAMEALYDSGKARAIGVCNFSSKKLQDILDIARVPPAVNQVELHLQWQKPKLHEFCKSKGIHISGYSPLGSLLHKDYLLNNPAINLVAEKLGKTPAQVALRWERLIDDNGFFVHETYGAYRTPAELWDGG</sequence>
<proteinExistence type="predicted"/>
<gene>
    <name evidence="4" type="ORF">PIB30_022111</name>
</gene>
<feature type="repeat" description="PPR" evidence="2">
    <location>
        <begin position="136"/>
        <end position="170"/>
    </location>
</feature>
<protein>
    <recommendedName>
        <fullName evidence="3">NADP-dependent oxidoreductase domain-containing protein</fullName>
    </recommendedName>
</protein>
<dbReference type="Gene3D" id="1.25.40.10">
    <property type="entry name" value="Tetratricopeptide repeat domain"/>
    <property type="match status" value="2"/>
</dbReference>
<dbReference type="PANTHER" id="PTHR11732">
    <property type="entry name" value="ALDO/KETO REDUCTASE"/>
    <property type="match status" value="1"/>
</dbReference>
<dbReference type="Pfam" id="PF00248">
    <property type="entry name" value="Aldo_ket_red"/>
    <property type="match status" value="1"/>
</dbReference>
<dbReference type="Proteomes" id="UP001341840">
    <property type="component" value="Unassembled WGS sequence"/>
</dbReference>
<accession>A0ABU6S9L7</accession>
<evidence type="ECO:0000259" key="3">
    <source>
        <dbReference type="Pfam" id="PF00248"/>
    </source>
</evidence>
<dbReference type="InterPro" id="IPR023210">
    <property type="entry name" value="NADP_OxRdtase_dom"/>
</dbReference>
<dbReference type="PROSITE" id="PS00062">
    <property type="entry name" value="ALDOKETO_REDUCTASE_2"/>
    <property type="match status" value="1"/>
</dbReference>
<reference evidence="4 5" key="1">
    <citation type="journal article" date="2023" name="Plants (Basel)">
        <title>Bridging the Gap: Combining Genomics and Transcriptomics Approaches to Understand Stylosanthes scabra, an Orphan Legume from the Brazilian Caatinga.</title>
        <authorList>
            <person name="Ferreira-Neto J.R.C."/>
            <person name="da Silva M.D."/>
            <person name="Binneck E."/>
            <person name="de Melo N.F."/>
            <person name="da Silva R.H."/>
            <person name="de Melo A.L.T.M."/>
            <person name="Pandolfi V."/>
            <person name="Bustamante F.O."/>
            <person name="Brasileiro-Vidal A.C."/>
            <person name="Benko-Iseppon A.M."/>
        </authorList>
    </citation>
    <scope>NUCLEOTIDE SEQUENCE [LARGE SCALE GENOMIC DNA]</scope>
    <source>
        <tissue evidence="4">Leaves</tissue>
    </source>
</reference>
<evidence type="ECO:0000313" key="4">
    <source>
        <dbReference type="EMBL" id="MED6132799.1"/>
    </source>
</evidence>
<dbReference type="PROSITE" id="PS51375">
    <property type="entry name" value="PPR"/>
    <property type="match status" value="4"/>
</dbReference>
<dbReference type="Pfam" id="PF13041">
    <property type="entry name" value="PPR_2"/>
    <property type="match status" value="1"/>
</dbReference>
<dbReference type="InterPro" id="IPR020471">
    <property type="entry name" value="AKR"/>
</dbReference>
<feature type="repeat" description="PPR" evidence="2">
    <location>
        <begin position="80"/>
        <end position="114"/>
    </location>
</feature>
<dbReference type="EMBL" id="JASCZI010060489">
    <property type="protein sequence ID" value="MED6132799.1"/>
    <property type="molecule type" value="Genomic_DNA"/>
</dbReference>
<feature type="repeat" description="PPR" evidence="2">
    <location>
        <begin position="9"/>
        <end position="43"/>
    </location>
</feature>
<evidence type="ECO:0000256" key="1">
    <source>
        <dbReference type="ARBA" id="ARBA00022737"/>
    </source>
</evidence>
<feature type="repeat" description="PPR" evidence="2">
    <location>
        <begin position="45"/>
        <end position="79"/>
    </location>
</feature>
<dbReference type="InterPro" id="IPR011990">
    <property type="entry name" value="TPR-like_helical_dom_sf"/>
</dbReference>
<keyword evidence="1" id="KW-0677">Repeat</keyword>
<dbReference type="Gene3D" id="3.20.20.100">
    <property type="entry name" value="NADP-dependent oxidoreductase domain"/>
    <property type="match status" value="1"/>
</dbReference>
<dbReference type="InterPro" id="IPR036812">
    <property type="entry name" value="NAD(P)_OxRdtase_dom_sf"/>
</dbReference>
<dbReference type="SUPFAM" id="SSF51430">
    <property type="entry name" value="NAD(P)-linked oxidoreductase"/>
    <property type="match status" value="1"/>
</dbReference>
<feature type="domain" description="NADP-dependent oxidoreductase" evidence="3">
    <location>
        <begin position="182"/>
        <end position="334"/>
    </location>
</feature>
<name>A0ABU6S9L7_9FABA</name>
<comment type="caution">
    <text evidence="4">The sequence shown here is derived from an EMBL/GenBank/DDBJ whole genome shotgun (WGS) entry which is preliminary data.</text>
</comment>
<dbReference type="Pfam" id="PF01535">
    <property type="entry name" value="PPR"/>
    <property type="match status" value="3"/>
</dbReference>
<dbReference type="NCBIfam" id="TIGR00756">
    <property type="entry name" value="PPR"/>
    <property type="match status" value="3"/>
</dbReference>